<dbReference type="RefSeq" id="XP_030378839.1">
    <property type="nucleotide sequence ID" value="XM_030522979.1"/>
</dbReference>
<dbReference type="OrthoDB" id="7867477at2759"/>
<evidence type="ECO:0000313" key="2">
    <source>
        <dbReference type="Proteomes" id="UP000504634"/>
    </source>
</evidence>
<feature type="region of interest" description="Disordered" evidence="1">
    <location>
        <begin position="36"/>
        <end position="76"/>
    </location>
</feature>
<organism evidence="2 3">
    <name type="scientific">Drosophila lebanonensis</name>
    <name type="common">Fruit fly</name>
    <name type="synonym">Scaptodrosophila lebanonensis</name>
    <dbReference type="NCBI Taxonomy" id="7225"/>
    <lineage>
        <taxon>Eukaryota</taxon>
        <taxon>Metazoa</taxon>
        <taxon>Ecdysozoa</taxon>
        <taxon>Arthropoda</taxon>
        <taxon>Hexapoda</taxon>
        <taxon>Insecta</taxon>
        <taxon>Pterygota</taxon>
        <taxon>Neoptera</taxon>
        <taxon>Endopterygota</taxon>
        <taxon>Diptera</taxon>
        <taxon>Brachycera</taxon>
        <taxon>Muscomorpha</taxon>
        <taxon>Ephydroidea</taxon>
        <taxon>Drosophilidae</taxon>
        <taxon>Scaptodrosophila</taxon>
    </lineage>
</organism>
<dbReference type="GeneID" id="115627334"/>
<proteinExistence type="predicted"/>
<gene>
    <name evidence="3" type="primary">LOC115627334</name>
</gene>
<keyword evidence="2" id="KW-1185">Reference proteome</keyword>
<reference evidence="3" key="1">
    <citation type="submission" date="2025-08" db="UniProtKB">
        <authorList>
            <consortium name="RefSeq"/>
        </authorList>
    </citation>
    <scope>IDENTIFICATION</scope>
    <source>
        <strain evidence="3">11010-0011.00</strain>
        <tissue evidence="3">Whole body</tissue>
    </source>
</reference>
<name>A0A6J2TS04_DROLE</name>
<sequence>MSVKKWGTELARTELARRQRAELRFRYGNKLSDLNLRKLRSKQSNGPASALPGQKRLTASTPAQAPNKTDASAATDDRLPQVRCIASSYAGVRDVGVLTTPTLFEDTEQDVKEERAEVLIKSETMPQAPSPAPLSPSLILKQQSVQSSPDEEKSKPASRSLYVPVVENRATERWQQLAATVPALFRARRRRFKCMDERQRERRELFDAFTSSFCRGRA</sequence>
<evidence type="ECO:0000256" key="1">
    <source>
        <dbReference type="SAM" id="MobiDB-lite"/>
    </source>
</evidence>
<feature type="compositionally biased region" description="Polar residues" evidence="1">
    <location>
        <begin position="57"/>
        <end position="72"/>
    </location>
</feature>
<accession>A0A6J2TS04</accession>
<dbReference type="AlphaFoldDB" id="A0A6J2TS04"/>
<protein>
    <submittedName>
        <fullName evidence="3">Uncharacterized protein LOC115627334</fullName>
    </submittedName>
</protein>
<evidence type="ECO:0000313" key="3">
    <source>
        <dbReference type="RefSeq" id="XP_030378839.1"/>
    </source>
</evidence>
<dbReference type="Proteomes" id="UP000504634">
    <property type="component" value="Unplaced"/>
</dbReference>